<dbReference type="InterPro" id="IPR016461">
    <property type="entry name" value="COMT-like"/>
</dbReference>
<dbReference type="InterPro" id="IPR036388">
    <property type="entry name" value="WH-like_DNA-bd_sf"/>
</dbReference>
<dbReference type="RefSeq" id="WP_345128041.1">
    <property type="nucleotide sequence ID" value="NZ_BAABAT010000008.1"/>
</dbReference>
<dbReference type="PIRSF" id="PIRSF005739">
    <property type="entry name" value="O-mtase"/>
    <property type="match status" value="1"/>
</dbReference>
<evidence type="ECO:0000259" key="5">
    <source>
        <dbReference type="Pfam" id="PF08100"/>
    </source>
</evidence>
<dbReference type="PANTHER" id="PTHR43712:SF2">
    <property type="entry name" value="O-METHYLTRANSFERASE CICE"/>
    <property type="match status" value="1"/>
</dbReference>
<dbReference type="SUPFAM" id="SSF46785">
    <property type="entry name" value="Winged helix' DNA-binding domain"/>
    <property type="match status" value="1"/>
</dbReference>
<dbReference type="GO" id="GO:0032259">
    <property type="term" value="P:methylation"/>
    <property type="evidence" value="ECO:0007669"/>
    <property type="project" value="UniProtKB-KW"/>
</dbReference>
<evidence type="ECO:0000259" key="4">
    <source>
        <dbReference type="Pfam" id="PF00891"/>
    </source>
</evidence>
<reference evidence="7" key="1">
    <citation type="journal article" date="2019" name="Int. J. Syst. Evol. Microbiol.">
        <title>The Global Catalogue of Microorganisms (GCM) 10K type strain sequencing project: providing services to taxonomists for standard genome sequencing and annotation.</title>
        <authorList>
            <consortium name="The Broad Institute Genomics Platform"/>
            <consortium name="The Broad Institute Genome Sequencing Center for Infectious Disease"/>
            <person name="Wu L."/>
            <person name="Ma J."/>
        </authorList>
    </citation>
    <scope>NUCLEOTIDE SEQUENCE [LARGE SCALE GENOMIC DNA]</scope>
    <source>
        <strain evidence="7">JCM 17441</strain>
    </source>
</reference>
<proteinExistence type="predicted"/>
<sequence>MPDEPNTWREGLWAAADLITPMAVRVAATLRLADHIAAGRRTSQELSAVVPAEPDVLARILAHLVTAGVLTREESGEHGLTPLGEQLRDDHPAGLRAWLDLEGPIGRADLCLVELLHTVRTGEPAYPRHFGRPFWDDLSADPARSAAFDDLMGGRLTADAPVIADAYPWSPLAHVVDVGGGNASLLIAILRAHETLRGTVVDLPGAAQRAGAAIAAAGLADRATARPGSFFDPLPAGAGAYVLSGILHDWDDEHAARILSRCAEAAGGTGRVLVADHFGGAPDTEGDLRMLCYVRGRERSLDELTALAATAGLTLAATHAAGTRTIVDLRPHR</sequence>
<organism evidence="6 7">
    <name type="scientific">Dactylosporangium darangshiense</name>
    <dbReference type="NCBI Taxonomy" id="579108"/>
    <lineage>
        <taxon>Bacteria</taxon>
        <taxon>Bacillati</taxon>
        <taxon>Actinomycetota</taxon>
        <taxon>Actinomycetes</taxon>
        <taxon>Micromonosporales</taxon>
        <taxon>Micromonosporaceae</taxon>
        <taxon>Dactylosporangium</taxon>
    </lineage>
</organism>
<evidence type="ECO:0000256" key="3">
    <source>
        <dbReference type="ARBA" id="ARBA00022691"/>
    </source>
</evidence>
<dbReference type="InterPro" id="IPR029063">
    <property type="entry name" value="SAM-dependent_MTases_sf"/>
</dbReference>
<dbReference type="PANTHER" id="PTHR43712">
    <property type="entry name" value="PUTATIVE (AFU_ORTHOLOGUE AFUA_4G14580)-RELATED"/>
    <property type="match status" value="1"/>
</dbReference>
<accession>A0ABP8D8A3</accession>
<dbReference type="SUPFAM" id="SSF53335">
    <property type="entry name" value="S-adenosyl-L-methionine-dependent methyltransferases"/>
    <property type="match status" value="1"/>
</dbReference>
<evidence type="ECO:0000313" key="7">
    <source>
        <dbReference type="Proteomes" id="UP001500620"/>
    </source>
</evidence>
<dbReference type="Proteomes" id="UP001500620">
    <property type="component" value="Unassembled WGS sequence"/>
</dbReference>
<feature type="domain" description="O-methyltransferase dimerisation" evidence="5">
    <location>
        <begin position="18"/>
        <end position="84"/>
    </location>
</feature>
<dbReference type="InterPro" id="IPR001077">
    <property type="entry name" value="COMT_C"/>
</dbReference>
<dbReference type="InterPro" id="IPR012967">
    <property type="entry name" value="COMT_dimerisation"/>
</dbReference>
<feature type="domain" description="O-methyltransferase C-terminal" evidence="4">
    <location>
        <begin position="114"/>
        <end position="313"/>
    </location>
</feature>
<gene>
    <name evidence="6" type="ORF">GCM10022255_035690</name>
</gene>
<dbReference type="Pfam" id="PF00891">
    <property type="entry name" value="Methyltransf_2"/>
    <property type="match status" value="1"/>
</dbReference>
<dbReference type="EMBL" id="BAABAT010000008">
    <property type="protein sequence ID" value="GAA4249852.1"/>
    <property type="molecule type" value="Genomic_DNA"/>
</dbReference>
<keyword evidence="2" id="KW-0808">Transferase</keyword>
<dbReference type="Gene3D" id="1.10.10.10">
    <property type="entry name" value="Winged helix-like DNA-binding domain superfamily/Winged helix DNA-binding domain"/>
    <property type="match status" value="1"/>
</dbReference>
<evidence type="ECO:0000313" key="6">
    <source>
        <dbReference type="EMBL" id="GAA4249852.1"/>
    </source>
</evidence>
<evidence type="ECO:0000256" key="1">
    <source>
        <dbReference type="ARBA" id="ARBA00022603"/>
    </source>
</evidence>
<dbReference type="Gene3D" id="1.10.287.1350">
    <property type="match status" value="1"/>
</dbReference>
<keyword evidence="7" id="KW-1185">Reference proteome</keyword>
<protein>
    <submittedName>
        <fullName evidence="6">Methyltransferase</fullName>
    </submittedName>
</protein>
<comment type="caution">
    <text evidence="6">The sequence shown here is derived from an EMBL/GenBank/DDBJ whole genome shotgun (WGS) entry which is preliminary data.</text>
</comment>
<keyword evidence="1 6" id="KW-0489">Methyltransferase</keyword>
<keyword evidence="3" id="KW-0949">S-adenosyl-L-methionine</keyword>
<dbReference type="Pfam" id="PF08100">
    <property type="entry name" value="Dimerisation"/>
    <property type="match status" value="1"/>
</dbReference>
<evidence type="ECO:0000256" key="2">
    <source>
        <dbReference type="ARBA" id="ARBA00022679"/>
    </source>
</evidence>
<dbReference type="Gene3D" id="3.40.50.150">
    <property type="entry name" value="Vaccinia Virus protein VP39"/>
    <property type="match status" value="1"/>
</dbReference>
<dbReference type="GO" id="GO:0008168">
    <property type="term" value="F:methyltransferase activity"/>
    <property type="evidence" value="ECO:0007669"/>
    <property type="project" value="UniProtKB-KW"/>
</dbReference>
<dbReference type="PROSITE" id="PS51683">
    <property type="entry name" value="SAM_OMT_II"/>
    <property type="match status" value="1"/>
</dbReference>
<dbReference type="InterPro" id="IPR036390">
    <property type="entry name" value="WH_DNA-bd_sf"/>
</dbReference>
<name>A0ABP8D8A3_9ACTN</name>